<keyword evidence="5" id="KW-1185">Reference proteome</keyword>
<comment type="caution">
    <text evidence="4">The sequence shown here is derived from an EMBL/GenBank/DDBJ whole genome shotgun (WGS) entry which is preliminary data.</text>
</comment>
<dbReference type="EMBL" id="VCGU01000008">
    <property type="protein sequence ID" value="TRY71983.1"/>
    <property type="molecule type" value="Genomic_DNA"/>
</dbReference>
<evidence type="ECO:0000256" key="1">
    <source>
        <dbReference type="ARBA" id="ARBA00022741"/>
    </source>
</evidence>
<keyword evidence="2" id="KW-0067">ATP-binding</keyword>
<dbReference type="GO" id="GO:0005524">
    <property type="term" value="F:ATP binding"/>
    <property type="evidence" value="ECO:0007669"/>
    <property type="project" value="UniProtKB-KW"/>
</dbReference>
<protein>
    <recommendedName>
        <fullName evidence="3">Myosin N-terminal SH3-like domain-containing protein</fullName>
    </recommendedName>
</protein>
<dbReference type="PROSITE" id="PS51844">
    <property type="entry name" value="SH3_LIKE"/>
    <property type="match status" value="1"/>
</dbReference>
<dbReference type="SUPFAM" id="SSF50084">
    <property type="entry name" value="Myosin S1 fragment, N-terminal domain"/>
    <property type="match status" value="1"/>
</dbReference>
<dbReference type="GO" id="GO:0051015">
    <property type="term" value="F:actin filament binding"/>
    <property type="evidence" value="ECO:0007669"/>
    <property type="project" value="InterPro"/>
</dbReference>
<evidence type="ECO:0000259" key="3">
    <source>
        <dbReference type="PROSITE" id="PS51844"/>
    </source>
</evidence>
<dbReference type="Gene3D" id="2.30.30.360">
    <property type="entry name" value="Myosin S1 fragment, N-terminal"/>
    <property type="match status" value="1"/>
</dbReference>
<feature type="domain" description="Myosin N-terminal SH3-like" evidence="3">
    <location>
        <begin position="15"/>
        <end position="64"/>
    </location>
</feature>
<dbReference type="GO" id="GO:0003774">
    <property type="term" value="F:cytoskeletal motor activity"/>
    <property type="evidence" value="ECO:0007669"/>
    <property type="project" value="InterPro"/>
</dbReference>
<evidence type="ECO:0000256" key="2">
    <source>
        <dbReference type="ARBA" id="ARBA00022840"/>
    </source>
</evidence>
<gene>
    <name evidence="4" type="ORF">TCAL_16230</name>
</gene>
<sequence>MARILNYGKKKKKLMDREKVWVADPLEGFIRGNIVDLGEDTVTVEPWKRGKKLVVAPFDRLLPS</sequence>
<dbReference type="InterPro" id="IPR008989">
    <property type="entry name" value="Myosin_S1_N"/>
</dbReference>
<dbReference type="GO" id="GO:0016459">
    <property type="term" value="C:myosin complex"/>
    <property type="evidence" value="ECO:0007669"/>
    <property type="project" value="InterPro"/>
</dbReference>
<dbReference type="AlphaFoldDB" id="A0A553P2S5"/>
<dbReference type="InterPro" id="IPR004009">
    <property type="entry name" value="SH3_Myosin"/>
</dbReference>
<evidence type="ECO:0000313" key="5">
    <source>
        <dbReference type="Proteomes" id="UP000318571"/>
    </source>
</evidence>
<proteinExistence type="predicted"/>
<keyword evidence="1" id="KW-0547">Nucleotide-binding</keyword>
<evidence type="ECO:0000313" key="4">
    <source>
        <dbReference type="EMBL" id="TRY71983.1"/>
    </source>
</evidence>
<dbReference type="Proteomes" id="UP000318571">
    <property type="component" value="Chromosome 7"/>
</dbReference>
<accession>A0A553P2S5</accession>
<dbReference type="Pfam" id="PF02736">
    <property type="entry name" value="Myosin_N"/>
    <property type="match status" value="1"/>
</dbReference>
<reference evidence="4 5" key="1">
    <citation type="journal article" date="2018" name="Nat. Ecol. Evol.">
        <title>Genomic signatures of mitonuclear coevolution across populations of Tigriopus californicus.</title>
        <authorList>
            <person name="Barreto F.S."/>
            <person name="Watson E.T."/>
            <person name="Lima T.G."/>
            <person name="Willett C.S."/>
            <person name="Edmands S."/>
            <person name="Li W."/>
            <person name="Burton R.S."/>
        </authorList>
    </citation>
    <scope>NUCLEOTIDE SEQUENCE [LARGE SCALE GENOMIC DNA]</scope>
    <source>
        <strain evidence="4 5">San Diego</strain>
    </source>
</reference>
<name>A0A553P2S5_TIGCA</name>
<organism evidence="4 5">
    <name type="scientific">Tigriopus californicus</name>
    <name type="common">Marine copepod</name>
    <dbReference type="NCBI Taxonomy" id="6832"/>
    <lineage>
        <taxon>Eukaryota</taxon>
        <taxon>Metazoa</taxon>
        <taxon>Ecdysozoa</taxon>
        <taxon>Arthropoda</taxon>
        <taxon>Crustacea</taxon>
        <taxon>Multicrustacea</taxon>
        <taxon>Hexanauplia</taxon>
        <taxon>Copepoda</taxon>
        <taxon>Harpacticoida</taxon>
        <taxon>Harpacticidae</taxon>
        <taxon>Tigriopus</taxon>
    </lineage>
</organism>